<dbReference type="Proteomes" id="UP001276854">
    <property type="component" value="Unassembled WGS sequence"/>
</dbReference>
<evidence type="ECO:0000256" key="2">
    <source>
        <dbReference type="SAM" id="MobiDB-lite"/>
    </source>
</evidence>
<name>A0ABU4GGB2_9CLOT</name>
<evidence type="ECO:0000256" key="1">
    <source>
        <dbReference type="SAM" id="Coils"/>
    </source>
</evidence>
<organism evidence="3 4">
    <name type="scientific">Clostridium boliviensis</name>
    <dbReference type="NCBI Taxonomy" id="318465"/>
    <lineage>
        <taxon>Bacteria</taxon>
        <taxon>Bacillati</taxon>
        <taxon>Bacillota</taxon>
        <taxon>Clostridia</taxon>
        <taxon>Eubacteriales</taxon>
        <taxon>Clostridiaceae</taxon>
        <taxon>Clostridium</taxon>
    </lineage>
</organism>
<reference evidence="3 4" key="1">
    <citation type="submission" date="2023-10" db="EMBL/GenBank/DDBJ databases">
        <title>A novel Glycoside Hydrolase 43-Like Enzyme from Clostrdium boliviensis is an Endo-xylanase, and a Candidate for Xylooligosaccharides Production from Different Xylan Substrates.</title>
        <authorList>
            <person name="Alvarez M.T."/>
            <person name="Rocabado-Villegas L.R."/>
            <person name="Salas-Veizaga D.M."/>
            <person name="Linares-Pasten J.A."/>
            <person name="Gudmundsdottir E.E."/>
            <person name="Hreggvidsson G.O."/>
            <person name="Adlercreutz P."/>
            <person name="Nordberg Karlsson E."/>
        </authorList>
    </citation>
    <scope>NUCLEOTIDE SEQUENCE [LARGE SCALE GENOMIC DNA]</scope>
    <source>
        <strain evidence="3 4">E-1</strain>
    </source>
</reference>
<feature type="compositionally biased region" description="Basic and acidic residues" evidence="2">
    <location>
        <begin position="452"/>
        <end position="485"/>
    </location>
</feature>
<accession>A0ABU4GGB2</accession>
<gene>
    <name evidence="3" type="ORF">RZO55_03630</name>
</gene>
<evidence type="ECO:0000313" key="3">
    <source>
        <dbReference type="EMBL" id="MDW2796668.1"/>
    </source>
</evidence>
<feature type="coiled-coil region" evidence="1">
    <location>
        <begin position="64"/>
        <end position="395"/>
    </location>
</feature>
<evidence type="ECO:0000313" key="4">
    <source>
        <dbReference type="Proteomes" id="UP001276854"/>
    </source>
</evidence>
<comment type="caution">
    <text evidence="3">The sequence shown here is derived from an EMBL/GenBank/DDBJ whole genome shotgun (WGS) entry which is preliminary data.</text>
</comment>
<keyword evidence="1" id="KW-0175">Coiled coil</keyword>
<dbReference type="EMBL" id="JAWONS010000096">
    <property type="protein sequence ID" value="MDW2796668.1"/>
    <property type="molecule type" value="Genomic_DNA"/>
</dbReference>
<keyword evidence="4" id="KW-1185">Reference proteome</keyword>
<protein>
    <submittedName>
        <fullName evidence="3">Uncharacterized protein</fullName>
    </submittedName>
</protein>
<proteinExistence type="predicted"/>
<dbReference type="RefSeq" id="WP_318062927.1">
    <property type="nucleotide sequence ID" value="NZ_JAWONS010000096.1"/>
</dbReference>
<feature type="region of interest" description="Disordered" evidence="2">
    <location>
        <begin position="452"/>
        <end position="490"/>
    </location>
</feature>
<sequence length="521" mass="61041">MNYNQVNDFRQDAENAGQMGGMLPDGMEGLTGKNMQNELASKLQTTVVGGYTKKSVEEYALEMRNNLMLIKMQLEQQIRELTAEKVSVTQECQVLREQLNTAEEKLSDAIAQKERAMQEARLSAAKSEEWENQRSGYEEMQQQKVLYEEEISQKEQDIIRLNGKLSNYQQDYEALLAKMKDMEEDLLKVSLGGLPQPEMEELLRQKEEAEQKYEKLLVKLEENTKALEQERQARIEEQEQRTLLNERGKWEQQALIAEREKLEQQLLSAEKERLEHQALIAEREKLEQQALTAEKEKWEKKLYDLKKQYEEQENYKKELEEKVDVLYKNYEENSSQIKRQEQQIEEKDMLLKHYQGQEQGAILTRQENQKLKDTIDSLKETIQMIMEQMETQSESMNLYMERTTQERDTLKKAIGEQAALKLQNVELLDIQRGLLAQIEELKSRNMQMEKGMELQKKGSLPVEREKRAVLPEKEPLVSAEKRDSSDPELFTCDKAMQKARGLFSVMEGEYAEKTREVKNIG</sequence>